<name>A0A974PS06_9HYPH</name>
<dbReference type="Gene3D" id="3.40.47.10">
    <property type="match status" value="1"/>
</dbReference>
<evidence type="ECO:0000313" key="2">
    <source>
        <dbReference type="EMBL" id="QRG08672.1"/>
    </source>
</evidence>
<proteinExistence type="predicted"/>
<dbReference type="EMBL" id="CP063362">
    <property type="protein sequence ID" value="QRG08672.1"/>
    <property type="molecule type" value="Genomic_DNA"/>
</dbReference>
<reference evidence="2 3" key="1">
    <citation type="submission" date="2020-10" db="EMBL/GenBank/DDBJ databases">
        <title>Degradation of 1,4-Dioxane by Xanthobacter sp. YN2, via a Novel Group-2 Soluble Di-Iron Monooxygenase.</title>
        <authorList>
            <person name="Ma F."/>
            <person name="Wang Y."/>
            <person name="Yang J."/>
            <person name="Guo H."/>
            <person name="Su D."/>
            <person name="Yu L."/>
        </authorList>
    </citation>
    <scope>NUCLEOTIDE SEQUENCE [LARGE SCALE GENOMIC DNA]</scope>
    <source>
        <strain evidence="2 3">YN2</strain>
    </source>
</reference>
<dbReference type="CDD" id="cd00829">
    <property type="entry name" value="SCP-x_thiolase"/>
    <property type="match status" value="1"/>
</dbReference>
<evidence type="ECO:0000313" key="3">
    <source>
        <dbReference type="Proteomes" id="UP000596427"/>
    </source>
</evidence>
<dbReference type="Pfam" id="PF22691">
    <property type="entry name" value="Thiolase_C_1"/>
    <property type="match status" value="1"/>
</dbReference>
<dbReference type="GO" id="GO:0003988">
    <property type="term" value="F:acetyl-CoA C-acyltransferase activity"/>
    <property type="evidence" value="ECO:0007669"/>
    <property type="project" value="UniProtKB-ARBA"/>
</dbReference>
<feature type="domain" description="Thiolase C-terminal" evidence="1">
    <location>
        <begin position="252"/>
        <end position="387"/>
    </location>
</feature>
<protein>
    <submittedName>
        <fullName evidence="2">Thiolase domain-containing protein</fullName>
    </submittedName>
</protein>
<sequence length="389" mass="41235">MSTQKHAHVAGIFEHPTRFAPDKSVPQLHAECAVGALRDAGLSLSDVDGYFCAGDAPGGGPLWMADYLNLKVRWLDGTEAGGCSYLAHIQHAAVAIAAGRCSIALITLAGKPRSSGMATGTMPQTAGSDRPEAPWTSTYRWSIAGIYGMCAQRHMHQYGTTLEQMAWVKVSASHHAQYNTRALLRKLLTIDDVMDSPVISDPIRRLDCCVITDGGGALVLTTPEIARSLSRPFVRVIGAGQTIYTNDGGYCDLTRTGAERSGAAAFREAGIMPSDIDYASIYDNFTIAVIMQLEDLGFCEKGRGGAFVADGNLISGVGKLPWNTDGGGLCNNHPMNRGGITKAIEAVRQLRGEAHPAVQVKNCRLALASGPGLVTGGGHAHASVIFERN</sequence>
<accession>A0A974PS06</accession>
<dbReference type="Proteomes" id="UP000596427">
    <property type="component" value="Chromosome"/>
</dbReference>
<evidence type="ECO:0000259" key="1">
    <source>
        <dbReference type="Pfam" id="PF22691"/>
    </source>
</evidence>
<dbReference type="InterPro" id="IPR016039">
    <property type="entry name" value="Thiolase-like"/>
</dbReference>
<dbReference type="PIRSF" id="PIRSF000429">
    <property type="entry name" value="Ac-CoA_Ac_transf"/>
    <property type="match status" value="1"/>
</dbReference>
<keyword evidence="3" id="KW-1185">Reference proteome</keyword>
<dbReference type="AlphaFoldDB" id="A0A974PS06"/>
<dbReference type="PANTHER" id="PTHR42870:SF1">
    <property type="entry name" value="NON-SPECIFIC LIPID-TRANSFER PROTEIN-LIKE 2"/>
    <property type="match status" value="1"/>
</dbReference>
<dbReference type="KEGG" id="xdi:EZH22_10520"/>
<organism evidence="2 3">
    <name type="scientific">Xanthobacter dioxanivorans</name>
    <dbReference type="NCBI Taxonomy" id="2528964"/>
    <lineage>
        <taxon>Bacteria</taxon>
        <taxon>Pseudomonadati</taxon>
        <taxon>Pseudomonadota</taxon>
        <taxon>Alphaproteobacteria</taxon>
        <taxon>Hyphomicrobiales</taxon>
        <taxon>Xanthobacteraceae</taxon>
        <taxon>Xanthobacter</taxon>
    </lineage>
</organism>
<dbReference type="InterPro" id="IPR055140">
    <property type="entry name" value="Thiolase_C_2"/>
</dbReference>
<dbReference type="PANTHER" id="PTHR42870">
    <property type="entry name" value="ACETYL-COA C-ACETYLTRANSFERASE"/>
    <property type="match status" value="1"/>
</dbReference>
<dbReference type="NCBIfam" id="NF006010">
    <property type="entry name" value="PRK08142.1"/>
    <property type="match status" value="1"/>
</dbReference>
<dbReference type="RefSeq" id="WP_203195584.1">
    <property type="nucleotide sequence ID" value="NZ_CP063362.1"/>
</dbReference>
<dbReference type="SUPFAM" id="SSF53901">
    <property type="entry name" value="Thiolase-like"/>
    <property type="match status" value="1"/>
</dbReference>
<gene>
    <name evidence="2" type="ORF">EZH22_10520</name>
</gene>
<dbReference type="InterPro" id="IPR002155">
    <property type="entry name" value="Thiolase"/>
</dbReference>